<gene>
    <name evidence="1" type="ORF">SAMN02745207_00878</name>
</gene>
<evidence type="ECO:0000313" key="2">
    <source>
        <dbReference type="Proteomes" id="UP000184447"/>
    </source>
</evidence>
<evidence type="ECO:0000313" key="1">
    <source>
        <dbReference type="EMBL" id="SHH36501.1"/>
    </source>
</evidence>
<dbReference type="Proteomes" id="UP000184447">
    <property type="component" value="Unassembled WGS sequence"/>
</dbReference>
<keyword evidence="2" id="KW-1185">Reference proteome</keyword>
<reference evidence="1 2" key="1">
    <citation type="submission" date="2016-11" db="EMBL/GenBank/DDBJ databases">
        <authorList>
            <person name="Jaros S."/>
            <person name="Januszkiewicz K."/>
            <person name="Wedrychowicz H."/>
        </authorList>
    </citation>
    <scope>NUCLEOTIDE SEQUENCE [LARGE SCALE GENOMIC DNA]</scope>
    <source>
        <strain evidence="1 2">DSM 8605</strain>
    </source>
</reference>
<dbReference type="STRING" id="1121316.SAMN02745207_00878"/>
<accession>A0A1M5SDF3</accession>
<proteinExistence type="predicted"/>
<dbReference type="AlphaFoldDB" id="A0A1M5SDF3"/>
<sequence>MCNCLVYPYANKIEMLDIISGLKNEGKKYSNVGNAIFVMEYVENEKTPGKLIWEDRNGK</sequence>
<dbReference type="RefSeq" id="WP_073337211.1">
    <property type="nucleotide sequence ID" value="NZ_FQXM01000004.1"/>
</dbReference>
<name>A0A1M5SDF3_9CLOT</name>
<protein>
    <submittedName>
        <fullName evidence="1">Uncharacterized protein</fullName>
    </submittedName>
</protein>
<organism evidence="1 2">
    <name type="scientific">Clostridium grantii DSM 8605</name>
    <dbReference type="NCBI Taxonomy" id="1121316"/>
    <lineage>
        <taxon>Bacteria</taxon>
        <taxon>Bacillati</taxon>
        <taxon>Bacillota</taxon>
        <taxon>Clostridia</taxon>
        <taxon>Eubacteriales</taxon>
        <taxon>Clostridiaceae</taxon>
        <taxon>Clostridium</taxon>
    </lineage>
</organism>
<dbReference type="EMBL" id="FQXM01000004">
    <property type="protein sequence ID" value="SHH36501.1"/>
    <property type="molecule type" value="Genomic_DNA"/>
</dbReference>